<dbReference type="Pfam" id="PF00884">
    <property type="entry name" value="Sulfatase"/>
    <property type="match status" value="1"/>
</dbReference>
<protein>
    <submittedName>
        <fullName evidence="9">Heptose-I-phosphate ethanolaminephosphotransferase</fullName>
    </submittedName>
</protein>
<dbReference type="STRING" id="1121442.SAMN02745702_02099"/>
<evidence type="ECO:0000256" key="5">
    <source>
        <dbReference type="ARBA" id="ARBA00022989"/>
    </source>
</evidence>
<feature type="domain" description="Sulfatase N-terminal" evidence="8">
    <location>
        <begin position="197"/>
        <end position="497"/>
    </location>
</feature>
<keyword evidence="3 9" id="KW-0808">Transferase</keyword>
<evidence type="ECO:0000256" key="4">
    <source>
        <dbReference type="ARBA" id="ARBA00022692"/>
    </source>
</evidence>
<evidence type="ECO:0000256" key="3">
    <source>
        <dbReference type="ARBA" id="ARBA00022679"/>
    </source>
</evidence>
<evidence type="ECO:0000256" key="7">
    <source>
        <dbReference type="SAM" id="Phobius"/>
    </source>
</evidence>
<dbReference type="CDD" id="cd16017">
    <property type="entry name" value="LptA"/>
    <property type="match status" value="1"/>
</dbReference>
<dbReference type="InterPro" id="IPR058130">
    <property type="entry name" value="PEA_transf_C"/>
</dbReference>
<feature type="transmembrane region" description="Helical" evidence="7">
    <location>
        <begin position="98"/>
        <end position="118"/>
    </location>
</feature>
<evidence type="ECO:0000256" key="1">
    <source>
        <dbReference type="ARBA" id="ARBA00004651"/>
    </source>
</evidence>
<dbReference type="PANTHER" id="PTHR30443:SF2">
    <property type="entry name" value="PHOSPHOETHANOLAMINE TRANSFERASE EPTC"/>
    <property type="match status" value="1"/>
</dbReference>
<dbReference type="GO" id="GO:0009244">
    <property type="term" value="P:lipopolysaccharide core region biosynthetic process"/>
    <property type="evidence" value="ECO:0007669"/>
    <property type="project" value="TreeGrafter"/>
</dbReference>
<accession>A0A1T4WD40</accession>
<keyword evidence="6 7" id="KW-0472">Membrane</keyword>
<feature type="transmembrane region" description="Helical" evidence="7">
    <location>
        <begin position="28"/>
        <end position="45"/>
    </location>
</feature>
<dbReference type="InterPro" id="IPR040423">
    <property type="entry name" value="PEA_transferase"/>
</dbReference>
<dbReference type="AlphaFoldDB" id="A0A1T4WD40"/>
<dbReference type="Proteomes" id="UP000189733">
    <property type="component" value="Unassembled WGS sequence"/>
</dbReference>
<evidence type="ECO:0000313" key="9">
    <source>
        <dbReference type="EMBL" id="SKA75107.1"/>
    </source>
</evidence>
<dbReference type="InterPro" id="IPR017850">
    <property type="entry name" value="Alkaline_phosphatase_core_sf"/>
</dbReference>
<name>A0A1T4WD40_9BACT</name>
<reference evidence="9 10" key="1">
    <citation type="submission" date="2017-02" db="EMBL/GenBank/DDBJ databases">
        <authorList>
            <person name="Peterson S.W."/>
        </authorList>
    </citation>
    <scope>NUCLEOTIDE SEQUENCE [LARGE SCALE GENOMIC DNA]</scope>
    <source>
        <strain evidence="9 10">DSM 18034</strain>
    </source>
</reference>
<dbReference type="InterPro" id="IPR000917">
    <property type="entry name" value="Sulfatase_N"/>
</dbReference>
<evidence type="ECO:0000256" key="6">
    <source>
        <dbReference type="ARBA" id="ARBA00023136"/>
    </source>
</evidence>
<dbReference type="EMBL" id="FUYA01000006">
    <property type="protein sequence ID" value="SKA75107.1"/>
    <property type="molecule type" value="Genomic_DNA"/>
</dbReference>
<organism evidence="9 10">
    <name type="scientific">Desulfobaculum bizertense DSM 18034</name>
    <dbReference type="NCBI Taxonomy" id="1121442"/>
    <lineage>
        <taxon>Bacteria</taxon>
        <taxon>Pseudomonadati</taxon>
        <taxon>Thermodesulfobacteriota</taxon>
        <taxon>Desulfovibrionia</taxon>
        <taxon>Desulfovibrionales</taxon>
        <taxon>Desulfovibrionaceae</taxon>
        <taxon>Desulfobaculum</taxon>
    </lineage>
</organism>
<sequence length="542" mass="61355">MYLPTFFVGIVALFCGSGRSFESLFVQSLPASLVFVVPALFFGRFRKAYYAAVWLLFFPVFIITISNLTLYSAMPTADTFAPMLETNPSEAADFLKDYTSAALVFCIALGVSLLALLFRYAQFEPVSRKTVMLAAPLCACAAVWALNSGQLFSRDFYVSSAVLSYFDYVQQHKELEECIRNADSKNIVTVMEDDAPKTLVVVIGESLTRNHMQIYGYPRRTTPLLAKEPDLFVFRDVISPHAHTIAVLQKAFTFKNWEQRAMHQTVIQALNGAGYKTFWYSNQPSTGAHDTAMTLLAHGANEKWYSSQGLLKISEQVIGESSLDSCLLPKLKQALADPAPHKVIFIHLMGNHSSYNERFPSEMPIFYGSPPYLNKALYSSASRAHQREILSKTNEYDTAVRFNDQVVFSFLQQARVHADQDIAFLYFSDHGDEIFEEKDFNGHNELVPTRNMFEIPFILWASPLAKHRLPALSASHLLSRRYQTDDLIHSLMQLAGIRNEFYDPSRSIFSSRFVARERFVSGKEFDTLYPPQRVQALASRPQ</sequence>
<keyword evidence="5 7" id="KW-1133">Transmembrane helix</keyword>
<keyword evidence="4 7" id="KW-0812">Transmembrane</keyword>
<dbReference type="GO" id="GO:0005886">
    <property type="term" value="C:plasma membrane"/>
    <property type="evidence" value="ECO:0007669"/>
    <property type="project" value="UniProtKB-SubCell"/>
</dbReference>
<dbReference type="PANTHER" id="PTHR30443">
    <property type="entry name" value="INNER MEMBRANE PROTEIN"/>
    <property type="match status" value="1"/>
</dbReference>
<feature type="transmembrane region" description="Helical" evidence="7">
    <location>
        <begin position="130"/>
        <end position="146"/>
    </location>
</feature>
<proteinExistence type="predicted"/>
<keyword evidence="10" id="KW-1185">Reference proteome</keyword>
<dbReference type="Gene3D" id="3.40.720.10">
    <property type="entry name" value="Alkaline Phosphatase, subunit A"/>
    <property type="match status" value="1"/>
</dbReference>
<keyword evidence="2" id="KW-1003">Cell membrane</keyword>
<evidence type="ECO:0000256" key="2">
    <source>
        <dbReference type="ARBA" id="ARBA00022475"/>
    </source>
</evidence>
<dbReference type="SUPFAM" id="SSF53649">
    <property type="entry name" value="Alkaline phosphatase-like"/>
    <property type="match status" value="1"/>
</dbReference>
<gene>
    <name evidence="9" type="ORF">SAMN02745702_02099</name>
</gene>
<evidence type="ECO:0000313" key="10">
    <source>
        <dbReference type="Proteomes" id="UP000189733"/>
    </source>
</evidence>
<feature type="transmembrane region" description="Helical" evidence="7">
    <location>
        <begin position="52"/>
        <end position="74"/>
    </location>
</feature>
<evidence type="ECO:0000259" key="8">
    <source>
        <dbReference type="Pfam" id="PF00884"/>
    </source>
</evidence>
<comment type="subcellular location">
    <subcellularLocation>
        <location evidence="1">Cell membrane</location>
        <topology evidence="1">Multi-pass membrane protein</topology>
    </subcellularLocation>
</comment>
<dbReference type="GO" id="GO:0016776">
    <property type="term" value="F:phosphotransferase activity, phosphate group as acceptor"/>
    <property type="evidence" value="ECO:0007669"/>
    <property type="project" value="TreeGrafter"/>
</dbReference>